<evidence type="ECO:0000313" key="2">
    <source>
        <dbReference type="EMBL" id="QLI62164.1"/>
    </source>
</evidence>
<keyword evidence="1" id="KW-0812">Transmembrane</keyword>
<protein>
    <submittedName>
        <fullName evidence="2">Cytochrome P450 15</fullName>
    </submittedName>
</protein>
<evidence type="ECO:0000256" key="1">
    <source>
        <dbReference type="SAM" id="Phobius"/>
    </source>
</evidence>
<reference evidence="2" key="2">
    <citation type="submission" date="2020-04" db="EMBL/GenBank/DDBJ databases">
        <authorList>
            <person name="Yang Y."/>
        </authorList>
    </citation>
    <scope>NUCLEOTIDE SEQUENCE</scope>
    <source>
        <tissue evidence="2">Antennae</tissue>
    </source>
</reference>
<name>A0A7D5YU20_9NEOP</name>
<reference evidence="2" key="1">
    <citation type="journal article" date="2019" name="Sci. Rep.">
        <title>Antennal transcriptome analyses and olfactory protein identification in an important wood-boring moth pest, Streltzoviella insularis (Lepidoptera: Cossidae).</title>
        <authorList>
            <person name="Yang Y"/>
            <person name="Li W"/>
            <person name="Tao J Zong.S."/>
        </authorList>
    </citation>
    <scope>NUCLEOTIDE SEQUENCE</scope>
    <source>
        <tissue evidence="2">Antennae</tissue>
    </source>
</reference>
<feature type="transmembrane region" description="Helical" evidence="1">
    <location>
        <begin position="44"/>
        <end position="62"/>
    </location>
</feature>
<sequence length="140" mass="14919">MAARTDGAAANCSAVRSPHDGSSALMRRCQSALLLSMYNKNTRLFASVSIPAVIKSIIAAFLSRMSSAGFASILRKISCMPSSWAEPCVRVFASSIISDSVYSIFAVNKCSVKPCGCKFPQWSAIVGVALCPKVRLHRVG</sequence>
<keyword evidence="1" id="KW-1133">Transmembrane helix</keyword>
<accession>A0A7D5YU20</accession>
<dbReference type="EMBL" id="MT386880">
    <property type="protein sequence ID" value="QLI62164.1"/>
    <property type="molecule type" value="mRNA"/>
</dbReference>
<organism evidence="2">
    <name type="scientific">Streltzoviella insularis</name>
    <dbReference type="NCBI Taxonomy" id="1206366"/>
    <lineage>
        <taxon>Eukaryota</taxon>
        <taxon>Metazoa</taxon>
        <taxon>Ecdysozoa</taxon>
        <taxon>Arthropoda</taxon>
        <taxon>Hexapoda</taxon>
        <taxon>Insecta</taxon>
        <taxon>Pterygota</taxon>
        <taxon>Neoptera</taxon>
        <taxon>Endopterygota</taxon>
        <taxon>Lepidoptera</taxon>
        <taxon>Glossata</taxon>
        <taxon>Ditrysia</taxon>
        <taxon>Cossoidea</taxon>
        <taxon>Cossidae</taxon>
        <taxon>Cossinae</taxon>
        <taxon>Streltzoviella</taxon>
    </lineage>
</organism>
<dbReference type="AlphaFoldDB" id="A0A7D5YU20"/>
<proteinExistence type="evidence at transcript level"/>
<keyword evidence="1" id="KW-0472">Membrane</keyword>